<sequence length="126" mass="14290">MFLSYATVPMFAFMILLNFFSLYSPIESAAKNGKYYHTCQDCLDDTCHSQFNRPCIFRNKAFYCVTCNSVHGNQQYYSEIECVLDCMDPGKSCVCNDECYVCVPNGAMSYSGTCEDPTTEELNQCT</sequence>
<dbReference type="Proteomes" id="UP001160148">
    <property type="component" value="Unassembled WGS sequence"/>
</dbReference>
<comment type="caution">
    <text evidence="2">The sequence shown here is derived from an EMBL/GenBank/DDBJ whole genome shotgun (WGS) entry which is preliminary data.</text>
</comment>
<keyword evidence="1" id="KW-0812">Transmembrane</keyword>
<keyword evidence="3" id="KW-1185">Reference proteome</keyword>
<keyword evidence="1" id="KW-1133">Transmembrane helix</keyword>
<dbReference type="EMBL" id="CARXXK010000005">
    <property type="protein sequence ID" value="CAI6368717.1"/>
    <property type="molecule type" value="Genomic_DNA"/>
</dbReference>
<keyword evidence="1" id="KW-0472">Membrane</keyword>
<protein>
    <submittedName>
        <fullName evidence="2">Uncharacterized protein</fullName>
    </submittedName>
</protein>
<accession>A0AAV0XLJ8</accession>
<reference evidence="2 3" key="1">
    <citation type="submission" date="2023-01" db="EMBL/GenBank/DDBJ databases">
        <authorList>
            <person name="Whitehead M."/>
        </authorList>
    </citation>
    <scope>NUCLEOTIDE SEQUENCE [LARGE SCALE GENOMIC DNA]</scope>
</reference>
<organism evidence="2 3">
    <name type="scientific">Macrosiphum euphorbiae</name>
    <name type="common">potato aphid</name>
    <dbReference type="NCBI Taxonomy" id="13131"/>
    <lineage>
        <taxon>Eukaryota</taxon>
        <taxon>Metazoa</taxon>
        <taxon>Ecdysozoa</taxon>
        <taxon>Arthropoda</taxon>
        <taxon>Hexapoda</taxon>
        <taxon>Insecta</taxon>
        <taxon>Pterygota</taxon>
        <taxon>Neoptera</taxon>
        <taxon>Paraneoptera</taxon>
        <taxon>Hemiptera</taxon>
        <taxon>Sternorrhyncha</taxon>
        <taxon>Aphidomorpha</taxon>
        <taxon>Aphidoidea</taxon>
        <taxon>Aphididae</taxon>
        <taxon>Macrosiphini</taxon>
        <taxon>Macrosiphum</taxon>
    </lineage>
</organism>
<dbReference type="AlphaFoldDB" id="A0AAV0XLJ8"/>
<evidence type="ECO:0000313" key="2">
    <source>
        <dbReference type="EMBL" id="CAI6368717.1"/>
    </source>
</evidence>
<gene>
    <name evidence="2" type="ORF">MEUPH1_LOCUS23045</name>
</gene>
<evidence type="ECO:0000256" key="1">
    <source>
        <dbReference type="SAM" id="Phobius"/>
    </source>
</evidence>
<proteinExistence type="predicted"/>
<evidence type="ECO:0000313" key="3">
    <source>
        <dbReference type="Proteomes" id="UP001160148"/>
    </source>
</evidence>
<feature type="transmembrane region" description="Helical" evidence="1">
    <location>
        <begin position="6"/>
        <end position="26"/>
    </location>
</feature>
<name>A0AAV0XLJ8_9HEMI</name>